<dbReference type="EMBL" id="RSCK01000129">
    <property type="protein sequence ID" value="RUT01184.1"/>
    <property type="molecule type" value="Genomic_DNA"/>
</dbReference>
<proteinExistence type="predicted"/>
<comment type="caution">
    <text evidence="1">The sequence shown here is derived from an EMBL/GenBank/DDBJ whole genome shotgun (WGS) entry which is preliminary data.</text>
</comment>
<dbReference type="RefSeq" id="WP_106169578.1">
    <property type="nucleotide sequence ID" value="NZ_JAVKZF010000004.1"/>
</dbReference>
<protein>
    <submittedName>
        <fullName evidence="1">Uncharacterized protein</fullName>
    </submittedName>
</protein>
<dbReference type="AlphaFoldDB" id="A0AB37U975"/>
<reference evidence="1 2" key="1">
    <citation type="journal article" date="2019" name="Genome Biol. Evol.">
        <title>Day and night: Metabolic profiles and evolutionary relationships of six axenic non-marine cyanobacteria.</title>
        <authorList>
            <person name="Will S.E."/>
            <person name="Henke P."/>
            <person name="Boedeker C."/>
            <person name="Huang S."/>
            <person name="Brinkmann H."/>
            <person name="Rohde M."/>
            <person name="Jarek M."/>
            <person name="Friedl T."/>
            <person name="Seufert S."/>
            <person name="Schumacher M."/>
            <person name="Overmann J."/>
            <person name="Neumann-Schaal M."/>
            <person name="Petersen J."/>
        </authorList>
    </citation>
    <scope>NUCLEOTIDE SEQUENCE [LARGE SCALE GENOMIC DNA]</scope>
    <source>
        <strain evidence="1 2">SAG 39.79</strain>
    </source>
</reference>
<gene>
    <name evidence="1" type="ORF">DSM107010_65950</name>
</gene>
<evidence type="ECO:0000313" key="2">
    <source>
        <dbReference type="Proteomes" id="UP000282574"/>
    </source>
</evidence>
<dbReference type="Proteomes" id="UP000282574">
    <property type="component" value="Unassembled WGS sequence"/>
</dbReference>
<keyword evidence="2" id="KW-1185">Reference proteome</keyword>
<sequence length="145" mass="17285">MYSINLRLLRIELRLLYEFCYWNNSPHWRSEIEAGKVGARVRVDIAYLAPIGWFAIILRTPSMEVSEIVKQLPTYERYFYREALNRHRQFVAWGISARCYESAIAQLQQLSQVQIAYVIRPHWDKFVLPEPLRALKLNFYECGRS</sequence>
<name>A0AB37U975_9CYAN</name>
<accession>A0AB37U975</accession>
<evidence type="ECO:0000313" key="1">
    <source>
        <dbReference type="EMBL" id="RUT01184.1"/>
    </source>
</evidence>
<organism evidence="1 2">
    <name type="scientific">Chroococcidiopsis cubana SAG 39.79</name>
    <dbReference type="NCBI Taxonomy" id="388085"/>
    <lineage>
        <taxon>Bacteria</taxon>
        <taxon>Bacillati</taxon>
        <taxon>Cyanobacteriota</taxon>
        <taxon>Cyanophyceae</taxon>
        <taxon>Chroococcidiopsidales</taxon>
        <taxon>Chroococcidiopsidaceae</taxon>
        <taxon>Chroococcidiopsis</taxon>
    </lineage>
</organism>